<evidence type="ECO:0000256" key="4">
    <source>
        <dbReference type="ARBA" id="ARBA00022989"/>
    </source>
</evidence>
<evidence type="ECO:0000313" key="9">
    <source>
        <dbReference type="EMBL" id="CAK8694515.1"/>
    </source>
</evidence>
<keyword evidence="7" id="KW-0325">Glycoprotein</keyword>
<evidence type="ECO:0000256" key="2">
    <source>
        <dbReference type="ARBA" id="ARBA00022692"/>
    </source>
</evidence>
<evidence type="ECO:0000256" key="1">
    <source>
        <dbReference type="ARBA" id="ARBA00004370"/>
    </source>
</evidence>
<keyword evidence="6" id="KW-0675">Receptor</keyword>
<keyword evidence="4" id="KW-1133">Transmembrane helix</keyword>
<protein>
    <recommendedName>
        <fullName evidence="11">Toll-like receptor 5</fullName>
    </recommendedName>
</protein>
<comment type="subcellular location">
    <subcellularLocation>
        <location evidence="1">Membrane</location>
    </subcellularLocation>
</comment>
<keyword evidence="2" id="KW-0812">Transmembrane</keyword>
<dbReference type="SUPFAM" id="SSF52058">
    <property type="entry name" value="L domain-like"/>
    <property type="match status" value="1"/>
</dbReference>
<keyword evidence="5" id="KW-0472">Membrane</keyword>
<gene>
    <name evidence="9" type="ORF">CVLEPA_LOCUS27881</name>
</gene>
<dbReference type="EMBL" id="CAWYQH010000141">
    <property type="protein sequence ID" value="CAK8694515.1"/>
    <property type="molecule type" value="Genomic_DNA"/>
</dbReference>
<dbReference type="PANTHER" id="PTHR47410:SF5">
    <property type="entry name" value="TOLL-LIKE RECEPTOR 3"/>
    <property type="match status" value="1"/>
</dbReference>
<dbReference type="PANTHER" id="PTHR47410">
    <property type="entry name" value="TOLL-LIKE RECEPTOR 7-RELATED"/>
    <property type="match status" value="1"/>
</dbReference>
<dbReference type="InterPro" id="IPR032675">
    <property type="entry name" value="LRR_dom_sf"/>
</dbReference>
<feature type="chain" id="PRO_5045593102" description="Toll-like receptor 5" evidence="8">
    <location>
        <begin position="26"/>
        <end position="239"/>
    </location>
</feature>
<evidence type="ECO:0000256" key="6">
    <source>
        <dbReference type="ARBA" id="ARBA00023170"/>
    </source>
</evidence>
<evidence type="ECO:0000256" key="7">
    <source>
        <dbReference type="ARBA" id="ARBA00023180"/>
    </source>
</evidence>
<evidence type="ECO:0008006" key="11">
    <source>
        <dbReference type="Google" id="ProtNLM"/>
    </source>
</evidence>
<organism evidence="9 10">
    <name type="scientific">Clavelina lepadiformis</name>
    <name type="common">Light-bulb sea squirt</name>
    <name type="synonym">Ascidia lepadiformis</name>
    <dbReference type="NCBI Taxonomy" id="159417"/>
    <lineage>
        <taxon>Eukaryota</taxon>
        <taxon>Metazoa</taxon>
        <taxon>Chordata</taxon>
        <taxon>Tunicata</taxon>
        <taxon>Ascidiacea</taxon>
        <taxon>Aplousobranchia</taxon>
        <taxon>Clavelinidae</taxon>
        <taxon>Clavelina</taxon>
    </lineage>
</organism>
<evidence type="ECO:0000256" key="3">
    <source>
        <dbReference type="ARBA" id="ARBA00022729"/>
    </source>
</evidence>
<proteinExistence type="predicted"/>
<comment type="caution">
    <text evidence="9">The sequence shown here is derived from an EMBL/GenBank/DDBJ whole genome shotgun (WGS) entry which is preliminary data.</text>
</comment>
<evidence type="ECO:0000256" key="8">
    <source>
        <dbReference type="SAM" id="SignalP"/>
    </source>
</evidence>
<dbReference type="Proteomes" id="UP001642483">
    <property type="component" value="Unassembled WGS sequence"/>
</dbReference>
<accession>A0ABP0GW82</accession>
<sequence length="239" mass="27485">MRSYISTLKILVGFLQVSSVELITSNDPCDPLTHNVTLRQICHNLYGFELFSSLMDYPKWTETGLNVVRCDFRGITEFPLSVSKDVQILDLTGNFIHHYRKQDLKGYEKLEALLLVANCLRVIRLGLPYCNSIVVIERDAFRALINLKYLDLRGNFLKIFPSRLPPSLNVLYLSFSGIERFNETDFVSLKNLSFVFMKNLCLGNPPIFQIFPSIAAKCFHAQNNLIGLDLSQNYFRKIF</sequence>
<keyword evidence="10" id="KW-1185">Reference proteome</keyword>
<feature type="signal peptide" evidence="8">
    <location>
        <begin position="1"/>
        <end position="25"/>
    </location>
</feature>
<dbReference type="Gene3D" id="3.80.10.10">
    <property type="entry name" value="Ribonuclease Inhibitor"/>
    <property type="match status" value="1"/>
</dbReference>
<reference evidence="9 10" key="1">
    <citation type="submission" date="2024-02" db="EMBL/GenBank/DDBJ databases">
        <authorList>
            <person name="Daric V."/>
            <person name="Darras S."/>
        </authorList>
    </citation>
    <scope>NUCLEOTIDE SEQUENCE [LARGE SCALE GENOMIC DNA]</scope>
</reference>
<evidence type="ECO:0000256" key="5">
    <source>
        <dbReference type="ARBA" id="ARBA00023136"/>
    </source>
</evidence>
<name>A0ABP0GW82_CLALP</name>
<keyword evidence="3 8" id="KW-0732">Signal</keyword>
<evidence type="ECO:0000313" key="10">
    <source>
        <dbReference type="Proteomes" id="UP001642483"/>
    </source>
</evidence>